<organism evidence="19 20">
    <name type="scientific">Psychromonas ingrahamii (strain DSM 17664 / CCUG 51855 / 37)</name>
    <dbReference type="NCBI Taxonomy" id="357804"/>
    <lineage>
        <taxon>Bacteria</taxon>
        <taxon>Pseudomonadati</taxon>
        <taxon>Pseudomonadota</taxon>
        <taxon>Gammaproteobacteria</taxon>
        <taxon>Alteromonadales</taxon>
        <taxon>Psychromonadaceae</taxon>
        <taxon>Psychromonas</taxon>
    </lineage>
</organism>
<dbReference type="OrthoDB" id="9772100at2"/>
<feature type="domain" description="Histidine kinase" evidence="18">
    <location>
        <begin position="382"/>
        <end position="593"/>
    </location>
</feature>
<dbReference type="SUPFAM" id="SSF47384">
    <property type="entry name" value="Homodimeric domain of signal transducing histidine kinase"/>
    <property type="match status" value="1"/>
</dbReference>
<dbReference type="Gene3D" id="1.10.287.130">
    <property type="match status" value="1"/>
</dbReference>
<evidence type="ECO:0000256" key="12">
    <source>
        <dbReference type="ARBA" id="ARBA00022989"/>
    </source>
</evidence>
<dbReference type="InterPro" id="IPR003594">
    <property type="entry name" value="HATPase_dom"/>
</dbReference>
<evidence type="ECO:0000313" key="19">
    <source>
        <dbReference type="EMBL" id="ABM02566.1"/>
    </source>
</evidence>
<dbReference type="InterPro" id="IPR005467">
    <property type="entry name" value="His_kinase_dom"/>
</dbReference>
<keyword evidence="10" id="KW-0418">Kinase</keyword>
<dbReference type="SUPFAM" id="SSF103190">
    <property type="entry name" value="Sensory domain-like"/>
    <property type="match status" value="1"/>
</dbReference>
<evidence type="ECO:0000256" key="7">
    <source>
        <dbReference type="ARBA" id="ARBA00022679"/>
    </source>
</evidence>
<sequence length="594" mass="67668">MSHSHTQRITLVLIFFYFLTLILSVNWLWKFSYERLITTNQEQLERFSRHLESQLERFVYIPQLLSRQGILIDTLNSVNNPAQRDITNRHLASINEIIGASDTYLLDAKGTTIAASNWSTSTSFVGKNFAFRPYFQQAINNQRGHYFALGSTSGQRGYYFSYPVKYAAGVLGVVVIKMDLSSIEKNWSGKDQHFLVTDKNHIVFISSEKSWLFHSMAPLSTQLKNQILNSRRYLSREIKTLSFSGELDKSPAALSLNTNKRLGKNYLSLTKTLNNADWQVRVLVPTTSLLINVSILIVFLSLFYLSVYLIYILISQKQNRRHEQTRLQDNAKQQLEFQVMRRTSALHAEIDERRKAERALRETQKELIQSAKLAVLGQLSASISHELNNPLAAIRSYAENAIIFLERDKIDKVSNNLIRITYLTDRMAKISSQLKAFARKSNGELSIISLQPVLMASYELVKPQLKASRVLLHMNLPDKPVQVKAEPIQLEQIVVNLLSNAIQAMEECKEKQIEIILSVNGQQAQIEVIDTGIGINESDLAKLFEPFFTTKEMGLGLGLSISQQIIKNMHGKIWAKNRQDQGAKFCVSLPLQNE</sequence>
<keyword evidence="8 17" id="KW-0812">Transmembrane</keyword>
<keyword evidence="11" id="KW-0067">ATP-binding</keyword>
<dbReference type="GO" id="GO:0005886">
    <property type="term" value="C:plasma membrane"/>
    <property type="evidence" value="ECO:0007669"/>
    <property type="project" value="UniProtKB-SubCell"/>
</dbReference>
<evidence type="ECO:0000256" key="14">
    <source>
        <dbReference type="ARBA" id="ARBA00023136"/>
    </source>
</evidence>
<dbReference type="EC" id="2.7.13.3" evidence="3"/>
<keyword evidence="14 17" id="KW-0472">Membrane</keyword>
<dbReference type="InterPro" id="IPR029151">
    <property type="entry name" value="Sensor-like_sf"/>
</dbReference>
<dbReference type="InterPro" id="IPR003661">
    <property type="entry name" value="HisK_dim/P_dom"/>
</dbReference>
<dbReference type="GO" id="GO:0005524">
    <property type="term" value="F:ATP binding"/>
    <property type="evidence" value="ECO:0007669"/>
    <property type="project" value="UniProtKB-KW"/>
</dbReference>
<dbReference type="CDD" id="cd12914">
    <property type="entry name" value="PDC1_DGC_like"/>
    <property type="match status" value="1"/>
</dbReference>
<keyword evidence="6" id="KW-0597">Phosphoprotein</keyword>
<dbReference type="FunFam" id="3.30.450.20:FF:000127">
    <property type="entry name" value="C4-dicarboxylate transport sensor protein"/>
    <property type="match status" value="1"/>
</dbReference>
<dbReference type="PANTHER" id="PTHR43065:SF46">
    <property type="entry name" value="C4-DICARBOXYLATE TRANSPORT SENSOR PROTEIN DCTB"/>
    <property type="match status" value="1"/>
</dbReference>
<keyword evidence="13" id="KW-0902">Two-component regulatory system</keyword>
<evidence type="ECO:0000256" key="5">
    <source>
        <dbReference type="ARBA" id="ARBA00022519"/>
    </source>
</evidence>
<dbReference type="HOGENOM" id="CLU_000445_94_2_6"/>
<gene>
    <name evidence="19" type="ordered locus">Ping_0714</name>
</gene>
<dbReference type="CDD" id="cd00082">
    <property type="entry name" value="HisKA"/>
    <property type="match status" value="1"/>
</dbReference>
<evidence type="ECO:0000256" key="3">
    <source>
        <dbReference type="ARBA" id="ARBA00012438"/>
    </source>
</evidence>
<evidence type="ECO:0000313" key="20">
    <source>
        <dbReference type="Proteomes" id="UP000000639"/>
    </source>
</evidence>
<evidence type="ECO:0000256" key="2">
    <source>
        <dbReference type="ARBA" id="ARBA00004429"/>
    </source>
</evidence>
<accession>A1SSV1</accession>
<evidence type="ECO:0000256" key="8">
    <source>
        <dbReference type="ARBA" id="ARBA00022692"/>
    </source>
</evidence>
<dbReference type="FunFam" id="1.10.287.130:FF:000049">
    <property type="entry name" value="C4-dicarboxylate transport sensor protein DctB"/>
    <property type="match status" value="1"/>
</dbReference>
<feature type="transmembrane region" description="Helical" evidence="17">
    <location>
        <begin position="9"/>
        <end position="29"/>
    </location>
</feature>
<dbReference type="KEGG" id="pin:Ping_0714"/>
<dbReference type="Proteomes" id="UP000000639">
    <property type="component" value="Chromosome"/>
</dbReference>
<dbReference type="Pfam" id="PF00512">
    <property type="entry name" value="HisKA"/>
    <property type="match status" value="1"/>
</dbReference>
<keyword evidence="7" id="KW-0808">Transferase</keyword>
<evidence type="ECO:0000256" key="11">
    <source>
        <dbReference type="ARBA" id="ARBA00022840"/>
    </source>
</evidence>
<proteinExistence type="predicted"/>
<keyword evidence="9" id="KW-0547">Nucleotide-binding</keyword>
<dbReference type="InterPro" id="IPR004358">
    <property type="entry name" value="Sig_transdc_His_kin-like_C"/>
</dbReference>
<evidence type="ECO:0000256" key="6">
    <source>
        <dbReference type="ARBA" id="ARBA00022553"/>
    </source>
</evidence>
<feature type="transmembrane region" description="Helical" evidence="17">
    <location>
        <begin position="289"/>
        <end position="314"/>
    </location>
</feature>
<evidence type="ECO:0000256" key="16">
    <source>
        <dbReference type="SAM" id="Coils"/>
    </source>
</evidence>
<dbReference type="AlphaFoldDB" id="A1SSV1"/>
<comment type="catalytic activity">
    <reaction evidence="1">
        <text>ATP + protein L-histidine = ADP + protein N-phospho-L-histidine.</text>
        <dbReference type="EC" id="2.7.13.3"/>
    </reaction>
</comment>
<evidence type="ECO:0000256" key="17">
    <source>
        <dbReference type="SAM" id="Phobius"/>
    </source>
</evidence>
<dbReference type="InterPro" id="IPR017055">
    <property type="entry name" value="Sig_transdc_His_kinase_DctB"/>
</dbReference>
<dbReference type="SMART" id="SM00387">
    <property type="entry name" value="HATPase_c"/>
    <property type="match status" value="1"/>
</dbReference>
<evidence type="ECO:0000256" key="10">
    <source>
        <dbReference type="ARBA" id="ARBA00022777"/>
    </source>
</evidence>
<dbReference type="InterPro" id="IPR036890">
    <property type="entry name" value="HATPase_C_sf"/>
</dbReference>
<evidence type="ECO:0000256" key="4">
    <source>
        <dbReference type="ARBA" id="ARBA00022475"/>
    </source>
</evidence>
<dbReference type="InterPro" id="IPR036097">
    <property type="entry name" value="HisK_dim/P_sf"/>
</dbReference>
<evidence type="ECO:0000256" key="1">
    <source>
        <dbReference type="ARBA" id="ARBA00000085"/>
    </source>
</evidence>
<keyword evidence="4" id="KW-1003">Cell membrane</keyword>
<dbReference type="Gene3D" id="3.30.565.10">
    <property type="entry name" value="Histidine kinase-like ATPase, C-terminal domain"/>
    <property type="match status" value="1"/>
</dbReference>
<feature type="coiled-coil region" evidence="16">
    <location>
        <begin position="346"/>
        <end position="373"/>
    </location>
</feature>
<keyword evidence="16" id="KW-0175">Coiled coil</keyword>
<keyword evidence="5" id="KW-0997">Cell inner membrane</keyword>
<dbReference type="SUPFAM" id="SSF55874">
    <property type="entry name" value="ATPase domain of HSP90 chaperone/DNA topoisomerase II/histidine kinase"/>
    <property type="match status" value="1"/>
</dbReference>
<reference evidence="19 20" key="1">
    <citation type="submission" date="2007-01" db="EMBL/GenBank/DDBJ databases">
        <title>Complete sequence of Psychromonas ingrahamii 37.</title>
        <authorList>
            <consortium name="US DOE Joint Genome Institute"/>
            <person name="Copeland A."/>
            <person name="Lucas S."/>
            <person name="Lapidus A."/>
            <person name="Barry K."/>
            <person name="Detter J.C."/>
            <person name="Glavina del Rio T."/>
            <person name="Hammon N."/>
            <person name="Israni S."/>
            <person name="Dalin E."/>
            <person name="Tice H."/>
            <person name="Pitluck S."/>
            <person name="Thompson L.S."/>
            <person name="Brettin T."/>
            <person name="Bruce D."/>
            <person name="Han C."/>
            <person name="Tapia R."/>
            <person name="Schmutz J."/>
            <person name="Larimer F."/>
            <person name="Land M."/>
            <person name="Hauser L."/>
            <person name="Kyrpides N."/>
            <person name="Ivanova N."/>
            <person name="Staley J."/>
            <person name="Richardson P."/>
        </authorList>
    </citation>
    <scope>NUCLEOTIDE SEQUENCE [LARGE SCALE GENOMIC DNA]</scope>
    <source>
        <strain evidence="19 20">37</strain>
    </source>
</reference>
<dbReference type="SMART" id="SM00388">
    <property type="entry name" value="HisKA"/>
    <property type="match status" value="1"/>
</dbReference>
<keyword evidence="12 17" id="KW-1133">Transmembrane helix</keyword>
<dbReference type="Gene3D" id="3.30.450.20">
    <property type="entry name" value="PAS domain"/>
    <property type="match status" value="2"/>
</dbReference>
<name>A1SSV1_PSYIN</name>
<dbReference type="GO" id="GO:0000155">
    <property type="term" value="F:phosphorelay sensor kinase activity"/>
    <property type="evidence" value="ECO:0007669"/>
    <property type="project" value="InterPro"/>
</dbReference>
<evidence type="ECO:0000259" key="18">
    <source>
        <dbReference type="PROSITE" id="PS50109"/>
    </source>
</evidence>
<evidence type="ECO:0000256" key="13">
    <source>
        <dbReference type="ARBA" id="ARBA00023012"/>
    </source>
</evidence>
<evidence type="ECO:0000256" key="15">
    <source>
        <dbReference type="ARBA" id="ARBA00073143"/>
    </source>
</evidence>
<dbReference type="PRINTS" id="PR00344">
    <property type="entry name" value="BCTRLSENSOR"/>
</dbReference>
<keyword evidence="20" id="KW-1185">Reference proteome</keyword>
<evidence type="ECO:0000256" key="9">
    <source>
        <dbReference type="ARBA" id="ARBA00022741"/>
    </source>
</evidence>
<dbReference type="RefSeq" id="WP_011769125.1">
    <property type="nucleotide sequence ID" value="NC_008709.1"/>
</dbReference>
<comment type="subcellular location">
    <subcellularLocation>
        <location evidence="2">Cell inner membrane</location>
        <topology evidence="2">Multi-pass membrane protein</topology>
    </subcellularLocation>
</comment>
<dbReference type="PROSITE" id="PS50109">
    <property type="entry name" value="HIS_KIN"/>
    <property type="match status" value="1"/>
</dbReference>
<dbReference type="EMBL" id="CP000510">
    <property type="protein sequence ID" value="ABM02566.1"/>
    <property type="molecule type" value="Genomic_DNA"/>
</dbReference>
<dbReference type="STRING" id="357804.Ping_0714"/>
<dbReference type="eggNOG" id="COG4191">
    <property type="taxonomic scope" value="Bacteria"/>
</dbReference>
<dbReference type="PIRSF" id="PIRSF036431">
    <property type="entry name" value="STHK_DctB"/>
    <property type="match status" value="1"/>
</dbReference>
<dbReference type="Pfam" id="PF02518">
    <property type="entry name" value="HATPase_c"/>
    <property type="match status" value="1"/>
</dbReference>
<dbReference type="PANTHER" id="PTHR43065">
    <property type="entry name" value="SENSOR HISTIDINE KINASE"/>
    <property type="match status" value="1"/>
</dbReference>
<protein>
    <recommendedName>
        <fullName evidence="15">C4-dicarboxylate transport sensor protein DctB</fullName>
        <ecNumber evidence="3">2.7.13.3</ecNumber>
    </recommendedName>
</protein>